<sequence>MKLNIKHRLKNSRFTNWKWYFQLAVMLLSAITLINAFFNGILNEQWYFESFNSFQPKRLINYDILLSFFSVQVSIITTIYLLIVVINYKNPNSNINTQRTRNIVLNWNLLDFMIFWIGIVGFKNTIAGQIASLTKTQIFSTVITHFIVPLLLLFIYLFESGNNKYEIKRFYKNIKELFWVYSYPFFYTLFVLMRAQIYLKDNSITDFIYPYEFLDFTTPYIGSSKVGYLIFIWIIFVIWLTLIHLIILLINNLIFKIKNKKKEKIVTTN</sequence>
<feature type="transmembrane region" description="Helical" evidence="1">
    <location>
        <begin position="138"/>
        <end position="158"/>
    </location>
</feature>
<feature type="transmembrane region" description="Helical" evidence="1">
    <location>
        <begin position="178"/>
        <end position="199"/>
    </location>
</feature>
<feature type="transmembrane region" description="Helical" evidence="1">
    <location>
        <begin position="228"/>
        <end position="254"/>
    </location>
</feature>
<gene>
    <name evidence="2" type="ORF">MCAPa_4230</name>
</gene>
<evidence type="ECO:0000256" key="1">
    <source>
        <dbReference type="SAM" id="Phobius"/>
    </source>
</evidence>
<organism evidence="2 3">
    <name type="scientific">Mycoplasma capricolum subsp. capricolum 14232</name>
    <dbReference type="NCBI Taxonomy" id="1188238"/>
    <lineage>
        <taxon>Bacteria</taxon>
        <taxon>Bacillati</taxon>
        <taxon>Mycoplasmatota</taxon>
        <taxon>Mollicutes</taxon>
        <taxon>Mycoplasmataceae</taxon>
        <taxon>Mycoplasma</taxon>
    </lineage>
</organism>
<proteinExistence type="predicted"/>
<evidence type="ECO:0000313" key="3">
    <source>
        <dbReference type="Proteomes" id="UP000028533"/>
    </source>
</evidence>
<dbReference type="Proteomes" id="UP000028533">
    <property type="component" value="Unassembled WGS sequence"/>
</dbReference>
<keyword evidence="1" id="KW-0812">Transmembrane</keyword>
<comment type="caution">
    <text evidence="2">The sequence shown here is derived from an EMBL/GenBank/DDBJ whole genome shotgun (WGS) entry which is preliminary data.</text>
</comment>
<evidence type="ECO:0000313" key="2">
    <source>
        <dbReference type="EMBL" id="KEZ19107.1"/>
    </source>
</evidence>
<feature type="transmembrane region" description="Helical" evidence="1">
    <location>
        <begin position="107"/>
        <end position="126"/>
    </location>
</feature>
<dbReference type="EMBL" id="JFDO01000016">
    <property type="protein sequence ID" value="KEZ19107.1"/>
    <property type="molecule type" value="Genomic_DNA"/>
</dbReference>
<accession>A0A084EMB5</accession>
<keyword evidence="1" id="KW-1133">Transmembrane helix</keyword>
<name>A0A084EMB5_MYCCA</name>
<feature type="transmembrane region" description="Helical" evidence="1">
    <location>
        <begin position="20"/>
        <end position="42"/>
    </location>
</feature>
<protein>
    <submittedName>
        <fullName evidence="2">Uncharacterized protein</fullName>
    </submittedName>
</protein>
<reference evidence="2 3" key="1">
    <citation type="submission" date="2014-02" db="EMBL/GenBank/DDBJ databases">
        <title>Genome sequence of Mycoplasma capricolum subsp. capricolum strain 14232.</title>
        <authorList>
            <person name="Sirand-Pugnet P."/>
            <person name="Breton M."/>
            <person name="Dordet-Frisoni E."/>
            <person name="Baranowski E."/>
            <person name="Barre A."/>
            <person name="Couture C."/>
            <person name="Dupuy V."/>
            <person name="Gaurivaud P."/>
            <person name="Jacob D."/>
            <person name="Lemaitre C."/>
            <person name="Manso-Silvan L."/>
            <person name="Nikolski M."/>
            <person name="Nouvel L.-X."/>
            <person name="Poumarat F."/>
            <person name="Tardy F."/>
            <person name="Thebault P."/>
            <person name="Theil S."/>
            <person name="Citti C."/>
            <person name="Thiaucourt F."/>
            <person name="Blanchard A."/>
        </authorList>
    </citation>
    <scope>NUCLEOTIDE SEQUENCE [LARGE SCALE GENOMIC DNA]</scope>
    <source>
        <strain evidence="2 3">14232</strain>
    </source>
</reference>
<keyword evidence="1" id="KW-0472">Membrane</keyword>
<dbReference type="AlphaFoldDB" id="A0A084EMB5"/>
<dbReference type="RefSeq" id="WP_036431797.1">
    <property type="nucleotide sequence ID" value="NZ_JFDO01000016.1"/>
</dbReference>
<feature type="transmembrane region" description="Helical" evidence="1">
    <location>
        <begin position="62"/>
        <end position="86"/>
    </location>
</feature>